<dbReference type="PANTHER" id="PTHR37984:SF5">
    <property type="entry name" value="PROTEIN NYNRIN-LIKE"/>
    <property type="match status" value="1"/>
</dbReference>
<sequence>MAQVAQTRGQSKASASQEPPRREPEPERRKETVEVEEDDDEDEQDDRMRQEEDRRAEQRANKRGAYEEAEPVLHDAAPKKKKYEARLEEGFDVEKVIDRLFEGHNDLMTLRWIQDLQRLDVVTGNFDQMGSLNPAEREGIVPESQDDEFEEGEIKKEFRAEEYDGIYLELRLLLSCEMRDRDASERAQKMRHLYTVRDGHLFVKRQVENPRRVVCGRNRSIDVIAGLHDDIAGGHRGVNTMYAKISELYYWDEMIEMIIKFCRSRVPCQERSPQRPGEPLHPRLEREVGTEEHLDLLFMPIGDHGYNYIFDAQDNLTGFVDGRAIRTKTGSVLVSCIEEYYLRYPFVREFMMDRGSEFTCQEVQELLSRWDVYERLHWKLGISYYCTIHSCKSRGLGSSIMYAMSRFRQKKSWKSWKDWVSGSRLKKFVAREEVR</sequence>
<dbReference type="Proteomes" id="UP000265515">
    <property type="component" value="Unassembled WGS sequence"/>
</dbReference>
<feature type="domain" description="Integrase zinc-binding" evidence="2">
    <location>
        <begin position="222"/>
        <end position="273"/>
    </location>
</feature>
<feature type="region of interest" description="Disordered" evidence="1">
    <location>
        <begin position="1"/>
        <end position="77"/>
    </location>
</feature>
<dbReference type="InterPro" id="IPR041588">
    <property type="entry name" value="Integrase_H2C2"/>
</dbReference>
<feature type="compositionally biased region" description="Basic and acidic residues" evidence="1">
    <location>
        <begin position="19"/>
        <end position="33"/>
    </location>
</feature>
<feature type="compositionally biased region" description="Acidic residues" evidence="1">
    <location>
        <begin position="34"/>
        <end position="45"/>
    </location>
</feature>
<accession>A0A388M2F2</accession>
<dbReference type="AlphaFoldDB" id="A0A388M2F2"/>
<dbReference type="EMBL" id="BFEA01000690">
    <property type="protein sequence ID" value="GBG88716.1"/>
    <property type="molecule type" value="Genomic_DNA"/>
</dbReference>
<evidence type="ECO:0000313" key="3">
    <source>
        <dbReference type="EMBL" id="GBG88716.1"/>
    </source>
</evidence>
<reference evidence="3 4" key="1">
    <citation type="journal article" date="2018" name="Cell">
        <title>The Chara Genome: Secondary Complexity and Implications for Plant Terrestrialization.</title>
        <authorList>
            <person name="Nishiyama T."/>
            <person name="Sakayama H."/>
            <person name="Vries J.D."/>
            <person name="Buschmann H."/>
            <person name="Saint-Marcoux D."/>
            <person name="Ullrich K.K."/>
            <person name="Haas F.B."/>
            <person name="Vanderstraeten L."/>
            <person name="Becker D."/>
            <person name="Lang D."/>
            <person name="Vosolsobe S."/>
            <person name="Rombauts S."/>
            <person name="Wilhelmsson P.K.I."/>
            <person name="Janitza P."/>
            <person name="Kern R."/>
            <person name="Heyl A."/>
            <person name="Rumpler F."/>
            <person name="Villalobos L.I.A.C."/>
            <person name="Clay J.M."/>
            <person name="Skokan R."/>
            <person name="Toyoda A."/>
            <person name="Suzuki Y."/>
            <person name="Kagoshima H."/>
            <person name="Schijlen E."/>
            <person name="Tajeshwar N."/>
            <person name="Catarino B."/>
            <person name="Hetherington A.J."/>
            <person name="Saltykova A."/>
            <person name="Bonnot C."/>
            <person name="Breuninger H."/>
            <person name="Symeonidi A."/>
            <person name="Radhakrishnan G.V."/>
            <person name="Van Nieuwerburgh F."/>
            <person name="Deforce D."/>
            <person name="Chang C."/>
            <person name="Karol K.G."/>
            <person name="Hedrich R."/>
            <person name="Ulvskov P."/>
            <person name="Glockner G."/>
            <person name="Delwiche C.F."/>
            <person name="Petrasek J."/>
            <person name="Van de Peer Y."/>
            <person name="Friml J."/>
            <person name="Beilby M."/>
            <person name="Dolan L."/>
            <person name="Kohara Y."/>
            <person name="Sugano S."/>
            <person name="Fujiyama A."/>
            <person name="Delaux P.-M."/>
            <person name="Quint M."/>
            <person name="TheiBen G."/>
            <person name="Hagemann M."/>
            <person name="Harholt J."/>
            <person name="Dunand C."/>
            <person name="Zachgo S."/>
            <person name="Langdale J."/>
            <person name="Maumus F."/>
            <person name="Straeten D.V.D."/>
            <person name="Gould S.B."/>
            <person name="Rensing S.A."/>
        </authorList>
    </citation>
    <scope>NUCLEOTIDE SEQUENCE [LARGE SCALE GENOMIC DNA]</scope>
    <source>
        <strain evidence="3 4">S276</strain>
    </source>
</reference>
<evidence type="ECO:0000259" key="2">
    <source>
        <dbReference type="Pfam" id="PF17921"/>
    </source>
</evidence>
<dbReference type="OrthoDB" id="425619at2759"/>
<comment type="caution">
    <text evidence="3">The sequence shown here is derived from an EMBL/GenBank/DDBJ whole genome shotgun (WGS) entry which is preliminary data.</text>
</comment>
<feature type="compositionally biased region" description="Basic and acidic residues" evidence="1">
    <location>
        <begin position="46"/>
        <end position="77"/>
    </location>
</feature>
<dbReference type="PANTHER" id="PTHR37984">
    <property type="entry name" value="PROTEIN CBG26694"/>
    <property type="match status" value="1"/>
</dbReference>
<gene>
    <name evidence="3" type="ORF">CBR_g48245</name>
</gene>
<feature type="compositionally biased region" description="Polar residues" evidence="1">
    <location>
        <begin position="1"/>
        <end position="16"/>
    </location>
</feature>
<dbReference type="SUPFAM" id="SSF53098">
    <property type="entry name" value="Ribonuclease H-like"/>
    <property type="match status" value="1"/>
</dbReference>
<dbReference type="Gene3D" id="3.30.420.10">
    <property type="entry name" value="Ribonuclease H-like superfamily/Ribonuclease H"/>
    <property type="match status" value="1"/>
</dbReference>
<dbReference type="InterPro" id="IPR012337">
    <property type="entry name" value="RNaseH-like_sf"/>
</dbReference>
<proteinExistence type="predicted"/>
<dbReference type="GO" id="GO:0003676">
    <property type="term" value="F:nucleic acid binding"/>
    <property type="evidence" value="ECO:0007669"/>
    <property type="project" value="InterPro"/>
</dbReference>
<dbReference type="Gramene" id="GBG88716">
    <property type="protein sequence ID" value="GBG88716"/>
    <property type="gene ID" value="CBR_g48245"/>
</dbReference>
<evidence type="ECO:0000313" key="4">
    <source>
        <dbReference type="Proteomes" id="UP000265515"/>
    </source>
</evidence>
<dbReference type="InterPro" id="IPR036397">
    <property type="entry name" value="RNaseH_sf"/>
</dbReference>
<keyword evidence="4" id="KW-1185">Reference proteome</keyword>
<protein>
    <recommendedName>
        <fullName evidence="2">Integrase zinc-binding domain-containing protein</fullName>
    </recommendedName>
</protein>
<organism evidence="3 4">
    <name type="scientific">Chara braunii</name>
    <name type="common">Braun's stonewort</name>
    <dbReference type="NCBI Taxonomy" id="69332"/>
    <lineage>
        <taxon>Eukaryota</taxon>
        <taxon>Viridiplantae</taxon>
        <taxon>Streptophyta</taxon>
        <taxon>Charophyceae</taxon>
        <taxon>Charales</taxon>
        <taxon>Characeae</taxon>
        <taxon>Chara</taxon>
    </lineage>
</organism>
<name>A0A388M2F2_CHABU</name>
<dbReference type="Pfam" id="PF17921">
    <property type="entry name" value="Integrase_H2C2"/>
    <property type="match status" value="1"/>
</dbReference>
<evidence type="ECO:0000256" key="1">
    <source>
        <dbReference type="SAM" id="MobiDB-lite"/>
    </source>
</evidence>
<dbReference type="Gene3D" id="1.10.340.70">
    <property type="match status" value="1"/>
</dbReference>
<dbReference type="InterPro" id="IPR050951">
    <property type="entry name" value="Retrovirus_Pol_polyprotein"/>
</dbReference>